<keyword evidence="3 5" id="KW-1133">Transmembrane helix</keyword>
<protein>
    <recommendedName>
        <fullName evidence="8">RTA1 like protein</fullName>
    </recommendedName>
</protein>
<feature type="transmembrane region" description="Helical" evidence="5">
    <location>
        <begin position="47"/>
        <end position="69"/>
    </location>
</feature>
<dbReference type="Pfam" id="PF04479">
    <property type="entry name" value="RTA1"/>
    <property type="match status" value="1"/>
</dbReference>
<comment type="caution">
    <text evidence="6">The sequence shown here is derived from an EMBL/GenBank/DDBJ whole genome shotgun (WGS) entry which is preliminary data.</text>
</comment>
<feature type="transmembrane region" description="Helical" evidence="5">
    <location>
        <begin position="114"/>
        <end position="138"/>
    </location>
</feature>
<evidence type="ECO:0000313" key="7">
    <source>
        <dbReference type="Proteomes" id="UP000007115"/>
    </source>
</evidence>
<dbReference type="FunCoup" id="G9N1K3">
    <property type="interactions" value="22"/>
</dbReference>
<dbReference type="PANTHER" id="PTHR31465">
    <property type="entry name" value="PROTEIN RTA1-RELATED"/>
    <property type="match status" value="1"/>
</dbReference>
<evidence type="ECO:0000256" key="1">
    <source>
        <dbReference type="ARBA" id="ARBA00004141"/>
    </source>
</evidence>
<dbReference type="OMA" id="TAAHTWR"/>
<evidence type="ECO:0008006" key="8">
    <source>
        <dbReference type="Google" id="ProtNLM"/>
    </source>
</evidence>
<comment type="subcellular location">
    <subcellularLocation>
        <location evidence="1">Membrane</location>
        <topology evidence="1">Multi-pass membrane protein</topology>
    </subcellularLocation>
</comment>
<reference evidence="6 7" key="1">
    <citation type="journal article" date="2011" name="Genome Biol.">
        <title>Comparative genome sequence analysis underscores mycoparasitism as the ancestral life style of Trichoderma.</title>
        <authorList>
            <person name="Kubicek C.P."/>
            <person name="Herrera-Estrella A."/>
            <person name="Seidl-Seiboth V."/>
            <person name="Martinez D.A."/>
            <person name="Druzhinina I.S."/>
            <person name="Thon M."/>
            <person name="Zeilinger S."/>
            <person name="Casas-Flores S."/>
            <person name="Horwitz B.A."/>
            <person name="Mukherjee P.K."/>
            <person name="Mukherjee M."/>
            <person name="Kredics L."/>
            <person name="Alcaraz L.D."/>
            <person name="Aerts A."/>
            <person name="Antal Z."/>
            <person name="Atanasova L."/>
            <person name="Cervantes-Badillo M.G."/>
            <person name="Challacombe J."/>
            <person name="Chertkov O."/>
            <person name="McCluskey K."/>
            <person name="Coulpier F."/>
            <person name="Deshpande N."/>
            <person name="von Doehren H."/>
            <person name="Ebbole D.J."/>
            <person name="Esquivel-Naranjo E.U."/>
            <person name="Fekete E."/>
            <person name="Flipphi M."/>
            <person name="Glaser F."/>
            <person name="Gomez-Rodriguez E.Y."/>
            <person name="Gruber S."/>
            <person name="Han C."/>
            <person name="Henrissat B."/>
            <person name="Hermosa R."/>
            <person name="Hernandez-Onate M."/>
            <person name="Karaffa L."/>
            <person name="Kosti I."/>
            <person name="Le Crom S."/>
            <person name="Lindquist E."/>
            <person name="Lucas S."/>
            <person name="Luebeck M."/>
            <person name="Luebeck P.S."/>
            <person name="Margeot A."/>
            <person name="Metz B."/>
            <person name="Misra M."/>
            <person name="Nevalainen H."/>
            <person name="Omann M."/>
            <person name="Packer N."/>
            <person name="Perrone G."/>
            <person name="Uresti-Rivera E.E."/>
            <person name="Salamov A."/>
            <person name="Schmoll M."/>
            <person name="Seiboth B."/>
            <person name="Shapiro H."/>
            <person name="Sukno S."/>
            <person name="Tamayo-Ramos J.A."/>
            <person name="Tisch D."/>
            <person name="Wiest A."/>
            <person name="Wilkinson H.H."/>
            <person name="Zhang M."/>
            <person name="Coutinho P.M."/>
            <person name="Kenerley C.M."/>
            <person name="Monte E."/>
            <person name="Baker S.E."/>
            <person name="Grigoriev I.V."/>
        </authorList>
    </citation>
    <scope>NUCLEOTIDE SEQUENCE [LARGE SCALE GENOMIC DNA]</scope>
    <source>
        <strain evidence="7">Gv29-8 / FGSC 10586</strain>
    </source>
</reference>
<dbReference type="STRING" id="413071.G9N1K3"/>
<dbReference type="InterPro" id="IPR007568">
    <property type="entry name" value="RTA1"/>
</dbReference>
<dbReference type="GeneID" id="25794540"/>
<dbReference type="PANTHER" id="PTHR31465:SF1">
    <property type="entry name" value="PROTEIN RTA1-RELATED"/>
    <property type="match status" value="1"/>
</dbReference>
<dbReference type="RefSeq" id="XP_013953829.1">
    <property type="nucleotide sequence ID" value="XM_014098354.1"/>
</dbReference>
<dbReference type="VEuPathDB" id="FungiDB:TRIVIDRAFT_46560"/>
<evidence type="ECO:0000256" key="2">
    <source>
        <dbReference type="ARBA" id="ARBA00022692"/>
    </source>
</evidence>
<name>G9N1K3_HYPVG</name>
<feature type="transmembrane region" description="Helical" evidence="5">
    <location>
        <begin position="158"/>
        <end position="181"/>
    </location>
</feature>
<gene>
    <name evidence="6" type="ORF">TRIVIDRAFT_46560</name>
</gene>
<feature type="transmembrane region" description="Helical" evidence="5">
    <location>
        <begin position="81"/>
        <end position="102"/>
    </location>
</feature>
<keyword evidence="4 5" id="KW-0472">Membrane</keyword>
<dbReference type="Proteomes" id="UP000007115">
    <property type="component" value="Unassembled WGS sequence"/>
</dbReference>
<evidence type="ECO:0000313" key="6">
    <source>
        <dbReference type="EMBL" id="EHK19633.1"/>
    </source>
</evidence>
<keyword evidence="7" id="KW-1185">Reference proteome</keyword>
<dbReference type="GO" id="GO:0016020">
    <property type="term" value="C:membrane"/>
    <property type="evidence" value="ECO:0007669"/>
    <property type="project" value="UniProtKB-SubCell"/>
</dbReference>
<dbReference type="OrthoDB" id="3358017at2759"/>
<evidence type="ECO:0000256" key="5">
    <source>
        <dbReference type="SAM" id="Phobius"/>
    </source>
</evidence>
<dbReference type="HOGENOM" id="CLU_033465_3_1_1"/>
<dbReference type="AlphaFoldDB" id="G9N1K3"/>
<dbReference type="EMBL" id="ABDF02000083">
    <property type="protein sequence ID" value="EHK19633.1"/>
    <property type="molecule type" value="Genomic_DNA"/>
</dbReference>
<feature type="transmembrane region" description="Helical" evidence="5">
    <location>
        <begin position="20"/>
        <end position="40"/>
    </location>
</feature>
<organism evidence="6 7">
    <name type="scientific">Hypocrea virens (strain Gv29-8 / FGSC 10586)</name>
    <name type="common">Gliocladium virens</name>
    <name type="synonym">Trichoderma virens</name>
    <dbReference type="NCBI Taxonomy" id="413071"/>
    <lineage>
        <taxon>Eukaryota</taxon>
        <taxon>Fungi</taxon>
        <taxon>Dikarya</taxon>
        <taxon>Ascomycota</taxon>
        <taxon>Pezizomycotina</taxon>
        <taxon>Sordariomycetes</taxon>
        <taxon>Hypocreomycetidae</taxon>
        <taxon>Hypocreales</taxon>
        <taxon>Hypocreaceae</taxon>
        <taxon>Trichoderma</taxon>
    </lineage>
</organism>
<proteinExistence type="predicted"/>
<feature type="transmembrane region" description="Helical" evidence="5">
    <location>
        <begin position="202"/>
        <end position="222"/>
    </location>
</feature>
<evidence type="ECO:0000256" key="3">
    <source>
        <dbReference type="ARBA" id="ARBA00022989"/>
    </source>
</evidence>
<dbReference type="InParanoid" id="G9N1K3"/>
<keyword evidence="2 5" id="KW-0812">Transmembrane</keyword>
<dbReference type="eggNOG" id="ENOG502SK3S">
    <property type="taxonomic scope" value="Eukaryota"/>
</dbReference>
<accession>G9N1K3</accession>
<sequence>MSSNVPDPDAFFALYRYVPSLEAAAVAVLAFAIITGMHGWRMLQVRSFYFTPFVIGGVFEVIGYSGRIWSHYDLSSIGGYIIQQLFILLAPALFAASIYMILGRLIRVLTAEEYSFIPLRFLTKIFVLGDVISFLAQAGGGGVQSAGSLDLFHLGEKIIVVGLFIQIAFFGFFMITTITFHCRLSAHPTQAAIDEVVPWRRYLTVLYSASGIILVRSVFRIIEYLQGNNGYIIRREYLLYIFDAVLMFLVMVLFLINYIGNLEHRQTHAKLEEDEEFEMMN</sequence>
<feature type="transmembrane region" description="Helical" evidence="5">
    <location>
        <begin position="237"/>
        <end position="260"/>
    </location>
</feature>
<evidence type="ECO:0000256" key="4">
    <source>
        <dbReference type="ARBA" id="ARBA00023136"/>
    </source>
</evidence>